<dbReference type="InterPro" id="IPR036047">
    <property type="entry name" value="F-box-like_dom_sf"/>
</dbReference>
<dbReference type="SUPFAM" id="SSF81383">
    <property type="entry name" value="F-box domain"/>
    <property type="match status" value="1"/>
</dbReference>
<evidence type="ECO:0000259" key="1">
    <source>
        <dbReference type="PROSITE" id="PS50181"/>
    </source>
</evidence>
<evidence type="ECO:0000313" key="3">
    <source>
        <dbReference type="RefSeq" id="XP_013785911.1"/>
    </source>
</evidence>
<sequence length="451" mass="53038">MWESLPDVLLEDIFSRVSISDRYSASQVCRNWYRIFYSPRVWHVFVLSDRILTRRKYNYYTGYQHILDHHRTQICLNRVGRNFRKLIFEPMCNFFNLYEFMNMLSFFCEYFDENPLGHIHTLDFSFACHLATERSAQECVFGTGGKLLQALKRLMKNLTGLRRISLRDLLLDPAEAMFLLDDVVSNCGETIHMMRLVNCTKEPYPILHVGVFLNIWVLEISPQQIDADVIILLSHTSLRDLYLVQNKYTDMALAVPVKAWRECRCLSPKLRVHLVVEGKVKQEVVWQEGANVISIVYNTPYNQVAPESALMAATLYPKELEVYGFTELPRFYMQKSFMDRADSALVLMSRSCPRLHTLIIRERISTSTLLLIAFYGRSLRRMLVRRNAIIKRCDWPKNPEWSTDFYLWLRHAAQSYETTANEISQMLNCRWAPLSDQEFKTLDFYSSHYVS</sequence>
<dbReference type="PANTHER" id="PTHR20872">
    <property type="match status" value="1"/>
</dbReference>
<dbReference type="GeneID" id="106469936"/>
<dbReference type="PROSITE" id="PS50181">
    <property type="entry name" value="FBOX"/>
    <property type="match status" value="1"/>
</dbReference>
<gene>
    <name evidence="3 4" type="primary">LOC106469936</name>
</gene>
<dbReference type="SUPFAM" id="SSF52047">
    <property type="entry name" value="RNI-like"/>
    <property type="match status" value="1"/>
</dbReference>
<dbReference type="InterPro" id="IPR001810">
    <property type="entry name" value="F-box_dom"/>
</dbReference>
<dbReference type="InterPro" id="IPR032675">
    <property type="entry name" value="LRR_dom_sf"/>
</dbReference>
<accession>A0ABM1BP38</accession>
<evidence type="ECO:0000313" key="2">
    <source>
        <dbReference type="Proteomes" id="UP000694941"/>
    </source>
</evidence>
<evidence type="ECO:0000313" key="4">
    <source>
        <dbReference type="RefSeq" id="XP_022254217.1"/>
    </source>
</evidence>
<dbReference type="Gene3D" id="1.20.1280.50">
    <property type="match status" value="1"/>
</dbReference>
<dbReference type="Proteomes" id="UP000694941">
    <property type="component" value="Unplaced"/>
</dbReference>
<dbReference type="RefSeq" id="XP_022254217.1">
    <property type="nucleotide sequence ID" value="XM_022398509.1"/>
</dbReference>
<name>A0ABM1BP38_LIMPO</name>
<dbReference type="Gene3D" id="3.80.10.10">
    <property type="entry name" value="Ribonuclease Inhibitor"/>
    <property type="match status" value="1"/>
</dbReference>
<reference evidence="3 4" key="1">
    <citation type="submission" date="2025-05" db="UniProtKB">
        <authorList>
            <consortium name="RefSeq"/>
        </authorList>
    </citation>
    <scope>IDENTIFICATION</scope>
    <source>
        <tissue evidence="3 4">Muscle</tissue>
    </source>
</reference>
<dbReference type="SMART" id="SM00256">
    <property type="entry name" value="FBOX"/>
    <property type="match status" value="1"/>
</dbReference>
<proteinExistence type="predicted"/>
<dbReference type="Pfam" id="PF12937">
    <property type="entry name" value="F-box-like"/>
    <property type="match status" value="1"/>
</dbReference>
<organism evidence="2 3">
    <name type="scientific">Limulus polyphemus</name>
    <name type="common">Atlantic horseshoe crab</name>
    <dbReference type="NCBI Taxonomy" id="6850"/>
    <lineage>
        <taxon>Eukaryota</taxon>
        <taxon>Metazoa</taxon>
        <taxon>Ecdysozoa</taxon>
        <taxon>Arthropoda</taxon>
        <taxon>Chelicerata</taxon>
        <taxon>Merostomata</taxon>
        <taxon>Xiphosura</taxon>
        <taxon>Limulidae</taxon>
        <taxon>Limulus</taxon>
    </lineage>
</organism>
<dbReference type="PANTHER" id="PTHR20872:SF1">
    <property type="entry name" value="F-BOX DOMAIN-CONTAINING PROTEIN"/>
    <property type="match status" value="1"/>
</dbReference>
<dbReference type="RefSeq" id="XP_013785911.1">
    <property type="nucleotide sequence ID" value="XM_013930457.2"/>
</dbReference>
<protein>
    <submittedName>
        <fullName evidence="3 4">Uncharacterized protein LOC106469936</fullName>
    </submittedName>
</protein>
<keyword evidence="2" id="KW-1185">Reference proteome</keyword>
<feature type="domain" description="F-box" evidence="1">
    <location>
        <begin position="1"/>
        <end position="45"/>
    </location>
</feature>